<dbReference type="AlphaFoldDB" id="A0A0F9RKZ6"/>
<name>A0A0F9RKZ6_9ZZZZ</name>
<comment type="caution">
    <text evidence="1">The sequence shown here is derived from an EMBL/GenBank/DDBJ whole genome shotgun (WGS) entry which is preliminary data.</text>
</comment>
<organism evidence="1">
    <name type="scientific">marine sediment metagenome</name>
    <dbReference type="NCBI Taxonomy" id="412755"/>
    <lineage>
        <taxon>unclassified sequences</taxon>
        <taxon>metagenomes</taxon>
        <taxon>ecological metagenomes</taxon>
    </lineage>
</organism>
<protein>
    <submittedName>
        <fullName evidence="1">Uncharacterized protein</fullName>
    </submittedName>
</protein>
<dbReference type="EMBL" id="LAZR01001112">
    <property type="protein sequence ID" value="KKN50467.1"/>
    <property type="molecule type" value="Genomic_DNA"/>
</dbReference>
<reference evidence="1" key="1">
    <citation type="journal article" date="2015" name="Nature">
        <title>Complex archaea that bridge the gap between prokaryotes and eukaryotes.</title>
        <authorList>
            <person name="Spang A."/>
            <person name="Saw J.H."/>
            <person name="Jorgensen S.L."/>
            <person name="Zaremba-Niedzwiedzka K."/>
            <person name="Martijn J."/>
            <person name="Lind A.E."/>
            <person name="van Eijk R."/>
            <person name="Schleper C."/>
            <person name="Guy L."/>
            <person name="Ettema T.J."/>
        </authorList>
    </citation>
    <scope>NUCLEOTIDE SEQUENCE</scope>
</reference>
<evidence type="ECO:0000313" key="1">
    <source>
        <dbReference type="EMBL" id="KKN50467.1"/>
    </source>
</evidence>
<sequence length="166" mass="19454">MSDNKKNSEEVKGYPKEIVTLEKIIKTSKNFEKVRTIVSNEYEEKAVNAAIAYMDSFNNRDASKCDESLNFPHVRLGLGNQEVRITENPPQNPPKFFEWFVNVYKWNHSCWDYRKVIQSNPNKVHLAIQFSRYRSDGTQIGIFPSFWVMTNQNNHWGIKMRSSFAP</sequence>
<proteinExistence type="predicted"/>
<accession>A0A0F9RKZ6</accession>
<gene>
    <name evidence="1" type="ORF">LCGC14_0632350</name>
</gene>